<evidence type="ECO:0000313" key="2">
    <source>
        <dbReference type="EMBL" id="SJZ95616.1"/>
    </source>
</evidence>
<dbReference type="EMBL" id="FUXI01000023">
    <property type="protein sequence ID" value="SJZ95616.1"/>
    <property type="molecule type" value="Genomic_DNA"/>
</dbReference>
<dbReference type="Pfam" id="PF05043">
    <property type="entry name" value="Mga"/>
    <property type="match status" value="1"/>
</dbReference>
<dbReference type="Proteomes" id="UP000190328">
    <property type="component" value="Unassembled WGS sequence"/>
</dbReference>
<accession>A0A1T4PW66</accession>
<gene>
    <name evidence="2" type="ORF">SAMN02745116_01946</name>
</gene>
<keyword evidence="3" id="KW-1185">Reference proteome</keyword>
<name>A0A1T4PW66_9ENTE</name>
<evidence type="ECO:0000259" key="1">
    <source>
        <dbReference type="Pfam" id="PF05043"/>
    </source>
</evidence>
<sequence length="486" mass="58565">MKNSSIIVEEVARNFLHIVQFLNKHCNSSKTITEIASELHLKEVKVKNALEFYEELKTIRKENFEFEISWQGAEIIATFTEEYSFYEVAATVIRHDFGYNFLVKLFMESENFNYEDFLLENGYSRTTGHRKKKELQGFLNKYNIQLDGRVGKWNFVGEERDIRHMMFAILRQTQVNEWILERQMSREAIQGTIRDLMPEKLRDKYGAIRQVGLLFAIHNWRIKQNHRLNQSISWSRGVKKEEHYEEFRALYEKILSPYGLTAEEMQAEVEHFYFQIIYSLSPISEFNGEEKRNFHHPYAKEITEFIETLEVFYDEKLTKKEEVYVAWNLELSFDYKEIFPTDLDIFGREFEMVRVGYFDLFKTLLLAKNEEFFGEVLQHDFVTRIFQFLLLDMYTSHRVKIRVLVFSMYGLHQTKYIMNLLKMLTEVQLEFVEKPEEADLIITDRKINYDFPQFILSFTNKERIEQLKLKLAEIEKRKIEERRKRL</sequence>
<protein>
    <submittedName>
        <fullName evidence="2">Mga helix-turn-helix domain-containing protein</fullName>
    </submittedName>
</protein>
<organism evidence="2 3">
    <name type="scientific">Pilibacter termitis</name>
    <dbReference type="NCBI Taxonomy" id="263852"/>
    <lineage>
        <taxon>Bacteria</taxon>
        <taxon>Bacillati</taxon>
        <taxon>Bacillota</taxon>
        <taxon>Bacilli</taxon>
        <taxon>Lactobacillales</taxon>
        <taxon>Enterococcaceae</taxon>
        <taxon>Pilibacter</taxon>
    </lineage>
</organism>
<evidence type="ECO:0000313" key="3">
    <source>
        <dbReference type="Proteomes" id="UP000190328"/>
    </source>
</evidence>
<dbReference type="RefSeq" id="WP_078807867.1">
    <property type="nucleotide sequence ID" value="NZ_FUXI01000023.1"/>
</dbReference>
<feature type="domain" description="Mga helix-turn-helix" evidence="1">
    <location>
        <begin position="84"/>
        <end position="167"/>
    </location>
</feature>
<dbReference type="AlphaFoldDB" id="A0A1T4PW66"/>
<proteinExistence type="predicted"/>
<reference evidence="2 3" key="1">
    <citation type="submission" date="2017-02" db="EMBL/GenBank/DDBJ databases">
        <authorList>
            <person name="Peterson S.W."/>
        </authorList>
    </citation>
    <scope>NUCLEOTIDE SEQUENCE [LARGE SCALE GENOMIC DNA]</scope>
    <source>
        <strain evidence="2 3">ATCC BAA-1030</strain>
    </source>
</reference>
<dbReference type="InterPro" id="IPR007737">
    <property type="entry name" value="Mga_HTH"/>
</dbReference>